<dbReference type="Proteomes" id="UP000230447">
    <property type="component" value="Unassembled WGS sequence"/>
</dbReference>
<keyword evidence="2" id="KW-0520">NAD</keyword>
<protein>
    <submittedName>
        <fullName evidence="5">UDP-N-acetyl-D-glucosamine dehydrogenase</fullName>
    </submittedName>
</protein>
<dbReference type="Pfam" id="PF03720">
    <property type="entry name" value="UDPG_MGDP_dh_C"/>
    <property type="match status" value="1"/>
</dbReference>
<dbReference type="InterPro" id="IPR036291">
    <property type="entry name" value="NAD(P)-bd_dom_sf"/>
</dbReference>
<dbReference type="PIRSF" id="PIRSF500136">
    <property type="entry name" value="UDP_ManNAc_DH"/>
    <property type="match status" value="1"/>
</dbReference>
<dbReference type="SUPFAM" id="SSF52413">
    <property type="entry name" value="UDP-glucose/GDP-mannose dehydrogenase C-terminal domain"/>
    <property type="match status" value="1"/>
</dbReference>
<accession>A0A2G9ZEC8</accession>
<dbReference type="GO" id="GO:0051287">
    <property type="term" value="F:NAD binding"/>
    <property type="evidence" value="ECO:0007669"/>
    <property type="project" value="InterPro"/>
</dbReference>
<gene>
    <name evidence="5" type="ORF">COX24_03285</name>
</gene>
<evidence type="ECO:0000313" key="5">
    <source>
        <dbReference type="EMBL" id="PIP31497.1"/>
    </source>
</evidence>
<dbReference type="InterPro" id="IPR017476">
    <property type="entry name" value="UDP-Glc/GDP-Man"/>
</dbReference>
<evidence type="ECO:0000259" key="4">
    <source>
        <dbReference type="SMART" id="SM00984"/>
    </source>
</evidence>
<proteinExistence type="inferred from homology"/>
<organism evidence="5 6">
    <name type="scientific">bacterium (Candidatus Gribaldobacteria) CG23_combo_of_CG06-09_8_20_14_all_37_87_8</name>
    <dbReference type="NCBI Taxonomy" id="2014278"/>
    <lineage>
        <taxon>Bacteria</taxon>
        <taxon>Candidatus Gribaldobacteria</taxon>
    </lineage>
</organism>
<comment type="similarity">
    <text evidence="3">Belongs to the UDP-glucose/GDP-mannose dehydrogenase family.</text>
</comment>
<dbReference type="AlphaFoldDB" id="A0A2G9ZEC8"/>
<sequence length="427" mass="46471">MNKDKSVAIIGLGYVGLPLAILASEKGWKVFGIDILQKKVDLIKSRKSPFVDEEVEVKLKITAMEATTDFEKVKEVSVIVICVPTPVFENRLPDYGPVESACKGIGQYLQKGQLVVLESTVNPGVCEEIVIPILEKESGLKAGVDFYVAHCPERINPGDKNWNVSNISRVAGGLDKTSLERALDFYGSVISAPIRPMGSLKEAEAVKVVENSFRNVNIAFVNELAESFARMGIDVVNVINGAATKPFAFMPHYPGCGIGGHCIPVDPYYLIDYARKNYGFEHKLLELACKTNEAMPEYTAELVEKGLKEKGKDIKGARVAVLGLAYKAGIGDCRESPSFELIKVLKDKGAQVIAYDPYVSEKSDVSSVDEALNNSEAVVIATDHALFRALRGYELAKHGVKVVVDGRNCLDKLEIQSAGLIYAGIGR</sequence>
<reference evidence="5 6" key="1">
    <citation type="submission" date="2017-09" db="EMBL/GenBank/DDBJ databases">
        <title>Depth-based differentiation of microbial function through sediment-hosted aquifers and enrichment of novel symbionts in the deep terrestrial subsurface.</title>
        <authorList>
            <person name="Probst A.J."/>
            <person name="Ladd B."/>
            <person name="Jarett J.K."/>
            <person name="Geller-Mcgrath D.E."/>
            <person name="Sieber C.M."/>
            <person name="Emerson J.B."/>
            <person name="Anantharaman K."/>
            <person name="Thomas B.C."/>
            <person name="Malmstrom R."/>
            <person name="Stieglmeier M."/>
            <person name="Klingl A."/>
            <person name="Woyke T."/>
            <person name="Ryan C.M."/>
            <person name="Banfield J.F."/>
        </authorList>
    </citation>
    <scope>NUCLEOTIDE SEQUENCE [LARGE SCALE GENOMIC DNA]</scope>
    <source>
        <strain evidence="5">CG23_combo_of_CG06-09_8_20_14_all_37_87_8</strain>
    </source>
</reference>
<dbReference type="NCBIfam" id="TIGR03026">
    <property type="entry name" value="NDP-sugDHase"/>
    <property type="match status" value="1"/>
</dbReference>
<dbReference type="InterPro" id="IPR014026">
    <property type="entry name" value="UDP-Glc/GDP-Man_DH_dimer"/>
</dbReference>
<dbReference type="InterPro" id="IPR028359">
    <property type="entry name" value="UDP_ManNAc/GlcNAc_DH"/>
</dbReference>
<name>A0A2G9ZEC8_9BACT</name>
<dbReference type="GO" id="GO:0000271">
    <property type="term" value="P:polysaccharide biosynthetic process"/>
    <property type="evidence" value="ECO:0007669"/>
    <property type="project" value="InterPro"/>
</dbReference>
<dbReference type="GO" id="GO:0016616">
    <property type="term" value="F:oxidoreductase activity, acting on the CH-OH group of donors, NAD or NADP as acceptor"/>
    <property type="evidence" value="ECO:0007669"/>
    <property type="project" value="InterPro"/>
</dbReference>
<dbReference type="Pfam" id="PF00984">
    <property type="entry name" value="UDPG_MGDP_dh"/>
    <property type="match status" value="1"/>
</dbReference>
<dbReference type="Gene3D" id="3.40.50.720">
    <property type="entry name" value="NAD(P)-binding Rossmann-like Domain"/>
    <property type="match status" value="2"/>
</dbReference>
<dbReference type="Pfam" id="PF03721">
    <property type="entry name" value="UDPG_MGDP_dh_N"/>
    <property type="match status" value="1"/>
</dbReference>
<dbReference type="InterPro" id="IPR014027">
    <property type="entry name" value="UDP-Glc/GDP-Man_DH_C"/>
</dbReference>
<dbReference type="InterPro" id="IPR036220">
    <property type="entry name" value="UDP-Glc/GDP-Man_DH_C_sf"/>
</dbReference>
<feature type="domain" description="UDP-glucose/GDP-mannose dehydrogenase C-terminal" evidence="4">
    <location>
        <begin position="320"/>
        <end position="412"/>
    </location>
</feature>
<dbReference type="PANTHER" id="PTHR43491:SF1">
    <property type="entry name" value="UDP-N-ACETYL-D-MANNOSAMINE DEHYDROGENASE"/>
    <property type="match status" value="1"/>
</dbReference>
<evidence type="ECO:0000313" key="6">
    <source>
        <dbReference type="Proteomes" id="UP000230447"/>
    </source>
</evidence>
<evidence type="ECO:0000256" key="1">
    <source>
        <dbReference type="ARBA" id="ARBA00023002"/>
    </source>
</evidence>
<evidence type="ECO:0000256" key="2">
    <source>
        <dbReference type="ARBA" id="ARBA00023027"/>
    </source>
</evidence>
<keyword evidence="1" id="KW-0560">Oxidoreductase</keyword>
<dbReference type="GO" id="GO:0016628">
    <property type="term" value="F:oxidoreductase activity, acting on the CH-CH group of donors, NAD or NADP as acceptor"/>
    <property type="evidence" value="ECO:0007669"/>
    <property type="project" value="InterPro"/>
</dbReference>
<dbReference type="InterPro" id="IPR001732">
    <property type="entry name" value="UDP-Glc/GDP-Man_DH_N"/>
</dbReference>
<dbReference type="SMART" id="SM00984">
    <property type="entry name" value="UDPG_MGDP_dh_C"/>
    <property type="match status" value="1"/>
</dbReference>
<dbReference type="PANTHER" id="PTHR43491">
    <property type="entry name" value="UDP-N-ACETYL-D-MANNOSAMINE DEHYDROGENASE"/>
    <property type="match status" value="1"/>
</dbReference>
<comment type="caution">
    <text evidence="5">The sequence shown here is derived from an EMBL/GenBank/DDBJ whole genome shotgun (WGS) entry which is preliminary data.</text>
</comment>
<dbReference type="EMBL" id="PCSB01000068">
    <property type="protein sequence ID" value="PIP31497.1"/>
    <property type="molecule type" value="Genomic_DNA"/>
</dbReference>
<dbReference type="PIRSF" id="PIRSF000124">
    <property type="entry name" value="UDPglc_GDPman_dh"/>
    <property type="match status" value="1"/>
</dbReference>
<dbReference type="InterPro" id="IPR008927">
    <property type="entry name" value="6-PGluconate_DH-like_C_sf"/>
</dbReference>
<dbReference type="SUPFAM" id="SSF48179">
    <property type="entry name" value="6-phosphogluconate dehydrogenase C-terminal domain-like"/>
    <property type="match status" value="1"/>
</dbReference>
<evidence type="ECO:0000256" key="3">
    <source>
        <dbReference type="PIRNR" id="PIRNR000124"/>
    </source>
</evidence>
<dbReference type="SUPFAM" id="SSF51735">
    <property type="entry name" value="NAD(P)-binding Rossmann-fold domains"/>
    <property type="match status" value="1"/>
</dbReference>